<feature type="transmembrane region" description="Helical" evidence="6">
    <location>
        <begin position="283"/>
        <end position="304"/>
    </location>
</feature>
<feature type="transmembrane region" description="Helical" evidence="6">
    <location>
        <begin position="324"/>
        <end position="347"/>
    </location>
</feature>
<keyword evidence="3 6" id="KW-0812">Transmembrane</keyword>
<feature type="domain" description="SSD" evidence="7">
    <location>
        <begin position="251"/>
        <end position="378"/>
    </location>
</feature>
<evidence type="ECO:0000256" key="1">
    <source>
        <dbReference type="ARBA" id="ARBA00004651"/>
    </source>
</evidence>
<dbReference type="PANTHER" id="PTHR33406">
    <property type="entry name" value="MEMBRANE PROTEIN MJ1562-RELATED"/>
    <property type="match status" value="1"/>
</dbReference>
<proteinExistence type="predicted"/>
<evidence type="ECO:0000256" key="5">
    <source>
        <dbReference type="ARBA" id="ARBA00023136"/>
    </source>
</evidence>
<reference evidence="8" key="1">
    <citation type="journal article" date="2020" name="mSystems">
        <title>Genome- and Community-Level Interaction Insights into Carbon Utilization and Element Cycling Functions of Hydrothermarchaeota in Hydrothermal Sediment.</title>
        <authorList>
            <person name="Zhou Z."/>
            <person name="Liu Y."/>
            <person name="Xu W."/>
            <person name="Pan J."/>
            <person name="Luo Z.H."/>
            <person name="Li M."/>
        </authorList>
    </citation>
    <scope>NUCLEOTIDE SEQUENCE [LARGE SCALE GENOMIC DNA]</scope>
    <source>
        <strain evidence="8">SpSt-769</strain>
    </source>
</reference>
<comment type="subcellular location">
    <subcellularLocation>
        <location evidence="1">Cell membrane</location>
        <topology evidence="1">Multi-pass membrane protein</topology>
    </subcellularLocation>
</comment>
<evidence type="ECO:0000256" key="2">
    <source>
        <dbReference type="ARBA" id="ARBA00022475"/>
    </source>
</evidence>
<feature type="transmembrane region" description="Helical" evidence="6">
    <location>
        <begin position="740"/>
        <end position="769"/>
    </location>
</feature>
<feature type="transmembrane region" description="Helical" evidence="6">
    <location>
        <begin position="717"/>
        <end position="734"/>
    </location>
</feature>
<protein>
    <recommendedName>
        <fullName evidence="7">SSD domain-containing protein</fullName>
    </recommendedName>
</protein>
<evidence type="ECO:0000256" key="6">
    <source>
        <dbReference type="SAM" id="Phobius"/>
    </source>
</evidence>
<feature type="transmembrane region" description="Helical" evidence="6">
    <location>
        <begin position="614"/>
        <end position="632"/>
    </location>
</feature>
<organism evidence="8">
    <name type="scientific">Desulfomonile tiedjei</name>
    <dbReference type="NCBI Taxonomy" id="2358"/>
    <lineage>
        <taxon>Bacteria</taxon>
        <taxon>Pseudomonadati</taxon>
        <taxon>Thermodesulfobacteriota</taxon>
        <taxon>Desulfomonilia</taxon>
        <taxon>Desulfomonilales</taxon>
        <taxon>Desulfomonilaceae</taxon>
        <taxon>Desulfomonile</taxon>
    </lineage>
</organism>
<gene>
    <name evidence="8" type="ORF">ENV54_06510</name>
</gene>
<dbReference type="InterPro" id="IPR050545">
    <property type="entry name" value="Mycobact_MmpL"/>
</dbReference>
<accession>A0A7C4EUV9</accession>
<evidence type="ECO:0000313" key="8">
    <source>
        <dbReference type="EMBL" id="HGH60933.1"/>
    </source>
</evidence>
<feature type="transmembrane region" description="Helical" evidence="6">
    <location>
        <begin position="353"/>
        <end position="379"/>
    </location>
</feature>
<keyword evidence="5 6" id="KW-0472">Membrane</keyword>
<feature type="transmembrane region" description="Helical" evidence="6">
    <location>
        <begin position="639"/>
        <end position="661"/>
    </location>
</feature>
<evidence type="ECO:0000256" key="4">
    <source>
        <dbReference type="ARBA" id="ARBA00022989"/>
    </source>
</evidence>
<evidence type="ECO:0000259" key="7">
    <source>
        <dbReference type="PROSITE" id="PS50156"/>
    </source>
</evidence>
<dbReference type="AlphaFoldDB" id="A0A7C4EUV9"/>
<comment type="caution">
    <text evidence="8">The sequence shown here is derived from an EMBL/GenBank/DDBJ whole genome shotgun (WGS) entry which is preliminary data.</text>
</comment>
<feature type="transmembrane region" description="Helical" evidence="6">
    <location>
        <begin position="227"/>
        <end position="246"/>
    </location>
</feature>
<evidence type="ECO:0000256" key="3">
    <source>
        <dbReference type="ARBA" id="ARBA00022692"/>
    </source>
</evidence>
<dbReference type="PROSITE" id="PS50156">
    <property type="entry name" value="SSD"/>
    <property type="match status" value="1"/>
</dbReference>
<name>A0A7C4EUV9_9BACT</name>
<feature type="transmembrane region" description="Helical" evidence="6">
    <location>
        <begin position="410"/>
        <end position="431"/>
    </location>
</feature>
<keyword evidence="2" id="KW-1003">Cell membrane</keyword>
<feature type="transmembrane region" description="Helical" evidence="6">
    <location>
        <begin position="253"/>
        <end position="277"/>
    </location>
</feature>
<dbReference type="SUPFAM" id="SSF82866">
    <property type="entry name" value="Multidrug efflux transporter AcrB transmembrane domain"/>
    <property type="match status" value="2"/>
</dbReference>
<dbReference type="GO" id="GO:0005886">
    <property type="term" value="C:plasma membrane"/>
    <property type="evidence" value="ECO:0007669"/>
    <property type="project" value="UniProtKB-SubCell"/>
</dbReference>
<feature type="transmembrane region" description="Helical" evidence="6">
    <location>
        <begin position="667"/>
        <end position="686"/>
    </location>
</feature>
<dbReference type="InterPro" id="IPR004869">
    <property type="entry name" value="MMPL_dom"/>
</dbReference>
<sequence length="795" mass="87723">MPVNTGDEPPARKYHTAKLVDHRRVLVLAVAVISVALIPLALRVELDRTLKSAYVTSSDAYKVYRDFVRVFGDDEFIIVAIKTREGASDPAVLKYLSAITDELKELDEIATVISLSNLKFFQERKGIFSNYPLLLKTPDGWQLPDDATLARITKALPLMDYLLSRDKKTVGILIRLKPGWRFHPALGALQNRIKEIVASQLPANGQFSMTGASVIREEVQRLTVRTAVVYGILCTIVIGGICWYIFKSLRLALIILIVIGVAVEWVLGLMSAVNIPLNSTTSLSFGLIVVVSVSNIIHIITHYYQNLGTTTHKSEAVKLALRMIGRPCLMCTLTTAVAFATVMISSIPMVQQLGFVMTCGVLIAYILAMILTPAFLMAIKSVRVEAQEKAAADWITKIFRSLENVVFNRYKLCMVVSITFTLCMIAGIPFIHTDTQILHLFTDSSAVISDVRFVENNLIPVRSLELVIEGPDQVFKKPETWKKISVLDKTLSASPEVASVDSPLSLLENFHETISKGQKPSEMLFTDSRLLSQLFTVISFNAEGKDLLRRYVSPDYSRVHISVRIRNTATKSINEIIQAIETAANNVMRPEKVIVTGEQAVFAAQASQVVDSQVISLVLAFIGVTILLIIQLRSFSLGLISLIPNIPPVAVIFGMMGWLGIPLDNVTVFAAAIAIGLSVDDTIHYLTQLRREMTRSTDPHASIETCIRQSYQKTARAMISTSLTLFFGFLMLAFTPTKPAIYFGFLGAAAVFVALLGDLVLMQSVILSLGSVRRILNREIKTKSYQAPPLVNSNG</sequence>
<feature type="transmembrane region" description="Helical" evidence="6">
    <location>
        <begin position="25"/>
        <end position="42"/>
    </location>
</feature>
<keyword evidence="4 6" id="KW-1133">Transmembrane helix</keyword>
<dbReference type="EMBL" id="DTGT01000198">
    <property type="protein sequence ID" value="HGH60933.1"/>
    <property type="molecule type" value="Genomic_DNA"/>
</dbReference>
<dbReference type="Gene3D" id="1.20.1640.10">
    <property type="entry name" value="Multidrug efflux transporter AcrB transmembrane domain"/>
    <property type="match status" value="2"/>
</dbReference>
<dbReference type="InterPro" id="IPR000731">
    <property type="entry name" value="SSD"/>
</dbReference>
<dbReference type="PANTHER" id="PTHR33406:SF12">
    <property type="entry name" value="BLR2997 PROTEIN"/>
    <property type="match status" value="1"/>
</dbReference>
<dbReference type="Pfam" id="PF03176">
    <property type="entry name" value="MMPL"/>
    <property type="match status" value="2"/>
</dbReference>